<evidence type="ECO:0000313" key="2">
    <source>
        <dbReference type="EMBL" id="BDG74103.1"/>
    </source>
</evidence>
<keyword evidence="3" id="KW-1185">Reference proteome</keyword>
<organism evidence="2 3">
    <name type="scientific">Roseomonas fluvialis</name>
    <dbReference type="NCBI Taxonomy" id="1750527"/>
    <lineage>
        <taxon>Bacteria</taxon>
        <taxon>Pseudomonadati</taxon>
        <taxon>Pseudomonadota</taxon>
        <taxon>Alphaproteobacteria</taxon>
        <taxon>Acetobacterales</taxon>
        <taxon>Roseomonadaceae</taxon>
        <taxon>Roseomonas</taxon>
    </lineage>
</organism>
<accession>A0ABN6P933</accession>
<dbReference type="EMBL" id="AP025637">
    <property type="protein sequence ID" value="BDG74103.1"/>
    <property type="molecule type" value="Genomic_DNA"/>
</dbReference>
<proteinExistence type="predicted"/>
<sequence length="101" mass="11010">MTAFVQKSVADAAEHAIRAHLEKCDQPLQRMEALARELFLALRDAAGGSPESTAHAELAAGFRIAFDRLWAEFGGDPGRVPHIQFPVAPDPNPWSSHVLPQ</sequence>
<name>A0ABN6P933_9PROT</name>
<reference evidence="2 3" key="1">
    <citation type="journal article" date="2016" name="Microbes Environ.">
        <title>Phylogenetically diverse aerobic anoxygenic phototrophic bacteria isolated from epilithic biofilms in Tama river, Japan.</title>
        <authorList>
            <person name="Hirose S."/>
            <person name="Matsuura K."/>
            <person name="Haruta S."/>
        </authorList>
    </citation>
    <scope>NUCLEOTIDE SEQUENCE [LARGE SCALE GENOMIC DNA]</scope>
    <source>
        <strain evidence="2 3">S08</strain>
    </source>
</reference>
<protein>
    <submittedName>
        <fullName evidence="2">Uncharacterized protein</fullName>
    </submittedName>
</protein>
<evidence type="ECO:0000256" key="1">
    <source>
        <dbReference type="SAM" id="MobiDB-lite"/>
    </source>
</evidence>
<gene>
    <name evidence="2" type="ORF">Rmf_40320</name>
</gene>
<dbReference type="Proteomes" id="UP000831327">
    <property type="component" value="Chromosome"/>
</dbReference>
<dbReference type="RefSeq" id="WP_244408294.1">
    <property type="nucleotide sequence ID" value="NZ_AP025637.1"/>
</dbReference>
<evidence type="ECO:0000313" key="3">
    <source>
        <dbReference type="Proteomes" id="UP000831327"/>
    </source>
</evidence>
<feature type="region of interest" description="Disordered" evidence="1">
    <location>
        <begin position="82"/>
        <end position="101"/>
    </location>
</feature>